<comment type="caution">
    <text evidence="18">The sequence shown here is derived from an EMBL/GenBank/DDBJ whole genome shotgun (WGS) entry which is preliminary data.</text>
</comment>
<keyword evidence="8 14" id="KW-0798">TonB box</keyword>
<evidence type="ECO:0000256" key="12">
    <source>
        <dbReference type="PROSITE-ProRule" id="PRU01360"/>
    </source>
</evidence>
<evidence type="ECO:0000256" key="7">
    <source>
        <dbReference type="ARBA" id="ARBA00022737"/>
    </source>
</evidence>
<dbReference type="PANTHER" id="PTHR30069:SF29">
    <property type="entry name" value="HEMOGLOBIN AND HEMOGLOBIN-HAPTOGLOBIN-BINDING PROTEIN 1-RELATED"/>
    <property type="match status" value="1"/>
</dbReference>
<keyword evidence="6 15" id="KW-0732">Signal</keyword>
<dbReference type="Pfam" id="PF07715">
    <property type="entry name" value="Plug"/>
    <property type="match status" value="1"/>
</dbReference>
<evidence type="ECO:0000256" key="4">
    <source>
        <dbReference type="ARBA" id="ARBA00022452"/>
    </source>
</evidence>
<feature type="signal peptide" evidence="15">
    <location>
        <begin position="1"/>
        <end position="23"/>
    </location>
</feature>
<dbReference type="Gene3D" id="2.40.170.20">
    <property type="entry name" value="TonB-dependent receptor, beta-barrel domain"/>
    <property type="match status" value="1"/>
</dbReference>
<dbReference type="AlphaFoldDB" id="A0A328C026"/>
<evidence type="ECO:0000256" key="13">
    <source>
        <dbReference type="PROSITE-ProRule" id="PRU10144"/>
    </source>
</evidence>
<feature type="domain" description="TonB-dependent receptor plug" evidence="17">
    <location>
        <begin position="49"/>
        <end position="150"/>
    </location>
</feature>
<keyword evidence="5 12" id="KW-0812">Transmembrane</keyword>
<keyword evidence="10 18" id="KW-0675">Receptor</keyword>
<feature type="domain" description="TonB-dependent receptor-like beta-barrel" evidence="16">
    <location>
        <begin position="256"/>
        <end position="704"/>
    </location>
</feature>
<proteinExistence type="inferred from homology"/>
<dbReference type="PANTHER" id="PTHR30069">
    <property type="entry name" value="TONB-DEPENDENT OUTER MEMBRANE RECEPTOR"/>
    <property type="match status" value="1"/>
</dbReference>
<dbReference type="RefSeq" id="WP_111748947.1">
    <property type="nucleotide sequence ID" value="NZ_PTPX01000001.1"/>
</dbReference>
<name>A0A328C026_9PAST</name>
<keyword evidence="7" id="KW-0677">Repeat</keyword>
<keyword evidence="9 12" id="KW-0472">Membrane</keyword>
<feature type="chain" id="PRO_5016256074" evidence="15">
    <location>
        <begin position="24"/>
        <end position="752"/>
    </location>
</feature>
<dbReference type="InterPro" id="IPR039426">
    <property type="entry name" value="TonB-dep_rcpt-like"/>
</dbReference>
<dbReference type="InterPro" id="IPR010949">
    <property type="entry name" value="TonB_Hb/transfer/lactofer_rcpt"/>
</dbReference>
<dbReference type="Pfam" id="PF00593">
    <property type="entry name" value="TonB_dep_Rec_b-barrel"/>
    <property type="match status" value="1"/>
</dbReference>
<gene>
    <name evidence="18" type="ORF">C5N92_00595</name>
</gene>
<dbReference type="InterPro" id="IPR000531">
    <property type="entry name" value="Beta-barrel_TonB"/>
</dbReference>
<keyword evidence="11 12" id="KW-0998">Cell outer membrane</keyword>
<dbReference type="OrthoDB" id="9764669at2"/>
<protein>
    <submittedName>
        <fullName evidence="18">TonB-dependent hemoglobin/transferrin/lactoferrin family receptor</fullName>
    </submittedName>
</protein>
<evidence type="ECO:0000256" key="9">
    <source>
        <dbReference type="ARBA" id="ARBA00023136"/>
    </source>
</evidence>
<evidence type="ECO:0000256" key="8">
    <source>
        <dbReference type="ARBA" id="ARBA00023077"/>
    </source>
</evidence>
<dbReference type="InterPro" id="IPR036942">
    <property type="entry name" value="Beta-barrel_TonB_sf"/>
</dbReference>
<dbReference type="PROSITE" id="PS01156">
    <property type="entry name" value="TONB_DEPENDENT_REC_2"/>
    <property type="match status" value="1"/>
</dbReference>
<accession>A0A328C026</accession>
<dbReference type="CDD" id="cd01347">
    <property type="entry name" value="ligand_gated_channel"/>
    <property type="match status" value="1"/>
</dbReference>
<comment type="similarity">
    <text evidence="2">Belongs to the TonB-dependent receptor family. Hemoglobin/haptoglobin binding protein subfamily.</text>
</comment>
<evidence type="ECO:0000256" key="2">
    <source>
        <dbReference type="ARBA" id="ARBA00008143"/>
    </source>
</evidence>
<keyword evidence="19" id="KW-1185">Reference proteome</keyword>
<evidence type="ECO:0000256" key="15">
    <source>
        <dbReference type="SAM" id="SignalP"/>
    </source>
</evidence>
<keyword evidence="3 12" id="KW-0813">Transport</keyword>
<dbReference type="Proteomes" id="UP000248689">
    <property type="component" value="Unassembled WGS sequence"/>
</dbReference>
<dbReference type="Gene3D" id="2.170.130.10">
    <property type="entry name" value="TonB-dependent receptor, plug domain"/>
    <property type="match status" value="1"/>
</dbReference>
<evidence type="ECO:0000256" key="3">
    <source>
        <dbReference type="ARBA" id="ARBA00022448"/>
    </source>
</evidence>
<dbReference type="GO" id="GO:0015344">
    <property type="term" value="F:siderophore uptake transmembrane transporter activity"/>
    <property type="evidence" value="ECO:0007669"/>
    <property type="project" value="TreeGrafter"/>
</dbReference>
<sequence length="752" mass="85233">MKNLTMLPLASVISLICWNMAYAEQATELDEIRVVAKEESKATGEIKKSRRVIQDELITNTKDLVRYTTDIGVSDNGRHNKGFAMRGVEGNRVGISIDGVSLPDFEENSLYARYGNFNSSRIQIDPELVTGIDIMRGSDSFNQGSGSLGGGVSYRTVIADDIIPESDKFGVLLRSGYASKNREWVYTAGTAYKDDKWEIVGLYSQRRGHELKSLGNGADTYGSSRGIPDPSHHKNHNYLAKIAYFLNENHRVSVSYSGQNHENNTEEKSYTFTANSWRNTKDITERDNLNVAYEYFPTQSILSYLKVDYDWQKTTTGAVNFKGSQWGDLDDIYDRNMKNDFHRLSFRIDSTPIDTAFGSHVLSLKTAYSEKSFKNINRDVVGFGENYQAVYSYMIQKPIKTQQAYLALQDKVIWNDKWSGDFGVRYDFTKMIPKPSDVYCQFCGQVSSNSTTFQSLSGNLGVTYQFNPTWKGSYYLSSGYRVPSASEMYFTFLNASGNWLANPNLKPEQSLNQTVALQADSSVGNFAIQLYRTKYRDFLYERETLGWQLNPECDFRCSSPYYSTLFQQAVNIDKAKIEGLEIKGQLNLNALWDFVKPGWNVMGSIGYAKGKLYNTDESLLSIQPVKVILGAGYDDPQDRWSIQARWSYLGAKKAKDAQILTYYYDRSGGTETYPFLNGSATLFDLFGFVKVGKQVTLRAGVYNIFNRKYHTWDALRGINLQSTTNTVDREGKGLERFYAPGRNFAFSAEIKF</sequence>
<dbReference type="SUPFAM" id="SSF56935">
    <property type="entry name" value="Porins"/>
    <property type="match status" value="1"/>
</dbReference>
<evidence type="ECO:0000256" key="1">
    <source>
        <dbReference type="ARBA" id="ARBA00004571"/>
    </source>
</evidence>
<evidence type="ECO:0000256" key="11">
    <source>
        <dbReference type="ARBA" id="ARBA00023237"/>
    </source>
</evidence>
<evidence type="ECO:0000313" key="18">
    <source>
        <dbReference type="EMBL" id="RAL19906.1"/>
    </source>
</evidence>
<evidence type="ECO:0000256" key="14">
    <source>
        <dbReference type="RuleBase" id="RU003357"/>
    </source>
</evidence>
<dbReference type="GO" id="GO:0044718">
    <property type="term" value="P:siderophore transmembrane transport"/>
    <property type="evidence" value="ECO:0007669"/>
    <property type="project" value="TreeGrafter"/>
</dbReference>
<dbReference type="InterPro" id="IPR012910">
    <property type="entry name" value="Plug_dom"/>
</dbReference>
<dbReference type="InterPro" id="IPR010917">
    <property type="entry name" value="TonB_rcpt_CS"/>
</dbReference>
<comment type="subcellular location">
    <subcellularLocation>
        <location evidence="1 12">Cell outer membrane</location>
        <topology evidence="1 12">Multi-pass membrane protein</topology>
    </subcellularLocation>
</comment>
<dbReference type="EMBL" id="PTPX01000001">
    <property type="protein sequence ID" value="RAL19906.1"/>
    <property type="molecule type" value="Genomic_DNA"/>
</dbReference>
<keyword evidence="4 12" id="KW-1134">Transmembrane beta strand</keyword>
<dbReference type="GO" id="GO:0009279">
    <property type="term" value="C:cell outer membrane"/>
    <property type="evidence" value="ECO:0007669"/>
    <property type="project" value="UniProtKB-SubCell"/>
</dbReference>
<feature type="short sequence motif" description="TonB C-terminal box" evidence="13">
    <location>
        <begin position="735"/>
        <end position="752"/>
    </location>
</feature>
<evidence type="ECO:0000259" key="16">
    <source>
        <dbReference type="Pfam" id="PF00593"/>
    </source>
</evidence>
<evidence type="ECO:0000313" key="19">
    <source>
        <dbReference type="Proteomes" id="UP000248689"/>
    </source>
</evidence>
<evidence type="ECO:0000256" key="10">
    <source>
        <dbReference type="ARBA" id="ARBA00023170"/>
    </source>
</evidence>
<dbReference type="InterPro" id="IPR037066">
    <property type="entry name" value="Plug_dom_sf"/>
</dbReference>
<organism evidence="18 19">
    <name type="scientific">Glaesserella australis</name>
    <dbReference type="NCBI Taxonomy" id="2094024"/>
    <lineage>
        <taxon>Bacteria</taxon>
        <taxon>Pseudomonadati</taxon>
        <taxon>Pseudomonadota</taxon>
        <taxon>Gammaproteobacteria</taxon>
        <taxon>Pasteurellales</taxon>
        <taxon>Pasteurellaceae</taxon>
        <taxon>Glaesserella</taxon>
    </lineage>
</organism>
<evidence type="ECO:0000256" key="5">
    <source>
        <dbReference type="ARBA" id="ARBA00022692"/>
    </source>
</evidence>
<evidence type="ECO:0000259" key="17">
    <source>
        <dbReference type="Pfam" id="PF07715"/>
    </source>
</evidence>
<dbReference type="NCBIfam" id="TIGR01786">
    <property type="entry name" value="TonB-hemlactrns"/>
    <property type="match status" value="1"/>
</dbReference>
<reference evidence="19" key="1">
    <citation type="submission" date="2018-02" db="EMBL/GenBank/DDBJ databases">
        <title>Glaesserella australis sp. nov., isolated from the lungs of pigs.</title>
        <authorList>
            <person name="Turni C."/>
            <person name="Christensen H."/>
        </authorList>
    </citation>
    <scope>NUCLEOTIDE SEQUENCE [LARGE SCALE GENOMIC DNA]</scope>
    <source>
        <strain evidence="19">HS4635</strain>
    </source>
</reference>
<dbReference type="PROSITE" id="PS52016">
    <property type="entry name" value="TONB_DEPENDENT_REC_3"/>
    <property type="match status" value="1"/>
</dbReference>
<evidence type="ECO:0000256" key="6">
    <source>
        <dbReference type="ARBA" id="ARBA00022729"/>
    </source>
</evidence>